<protein>
    <submittedName>
        <fullName evidence="2">Uncharacterized protein</fullName>
    </submittedName>
</protein>
<dbReference type="AlphaFoldDB" id="A0A7J7QVF0"/>
<reference evidence="2 3" key="1">
    <citation type="journal article" date="2020" name="Nature">
        <title>Six reference-quality genomes reveal evolution of bat adaptations.</title>
        <authorList>
            <person name="Jebb D."/>
            <person name="Huang Z."/>
            <person name="Pippel M."/>
            <person name="Hughes G.M."/>
            <person name="Lavrichenko K."/>
            <person name="Devanna P."/>
            <person name="Winkler S."/>
            <person name="Jermiin L.S."/>
            <person name="Skirmuntt E.C."/>
            <person name="Katzourakis A."/>
            <person name="Burkitt-Gray L."/>
            <person name="Ray D.A."/>
            <person name="Sullivan K.A.M."/>
            <person name="Roscito J.G."/>
            <person name="Kirilenko B.M."/>
            <person name="Davalos L.M."/>
            <person name="Corthals A.P."/>
            <person name="Power M.L."/>
            <person name="Jones G."/>
            <person name="Ransome R.D."/>
            <person name="Dechmann D.K.N."/>
            <person name="Locatelli A.G."/>
            <person name="Puechmaille S.J."/>
            <person name="Fedrigo O."/>
            <person name="Jarvis E.D."/>
            <person name="Hiller M."/>
            <person name="Vernes S.C."/>
            <person name="Myers E.W."/>
            <person name="Teeling E.C."/>
        </authorList>
    </citation>
    <scope>NUCLEOTIDE SEQUENCE [LARGE SCALE GENOMIC DNA]</scope>
    <source>
        <strain evidence="2">MPipKuh1</strain>
        <tissue evidence="2">Flight muscle</tissue>
    </source>
</reference>
<name>A0A7J7QVF0_PIPKU</name>
<feature type="compositionally biased region" description="Basic residues" evidence="1">
    <location>
        <begin position="141"/>
        <end position="151"/>
    </location>
</feature>
<gene>
    <name evidence="2" type="ORF">mPipKuh1_008343</name>
</gene>
<dbReference type="EMBL" id="JACAGB010000135">
    <property type="protein sequence ID" value="KAF6267767.1"/>
    <property type="molecule type" value="Genomic_DNA"/>
</dbReference>
<evidence type="ECO:0000313" key="3">
    <source>
        <dbReference type="Proteomes" id="UP000558488"/>
    </source>
</evidence>
<comment type="caution">
    <text evidence="2">The sequence shown here is derived from an EMBL/GenBank/DDBJ whole genome shotgun (WGS) entry which is preliminary data.</text>
</comment>
<evidence type="ECO:0000313" key="2">
    <source>
        <dbReference type="EMBL" id="KAF6267767.1"/>
    </source>
</evidence>
<sequence>MTTEVSGVPMTTVVSGPADSGLVRIYDARGTCPRGEGGGEGAPAGDPARRPPRGCRGGGGGTWAPTEAAKNHVQEENGANAKQKGSPTTAGSGQATVSREHNTLGVSKGGVGEGSPGRPGAGLGGAGGWARGEQICPPSQPRRRVLAKKGGRAGNLDSAILD</sequence>
<keyword evidence="3" id="KW-1185">Reference proteome</keyword>
<feature type="region of interest" description="Disordered" evidence="1">
    <location>
        <begin position="1"/>
        <end position="162"/>
    </location>
</feature>
<organism evidence="2 3">
    <name type="scientific">Pipistrellus kuhlii</name>
    <name type="common">Kuhl's pipistrelle</name>
    <dbReference type="NCBI Taxonomy" id="59472"/>
    <lineage>
        <taxon>Eukaryota</taxon>
        <taxon>Metazoa</taxon>
        <taxon>Chordata</taxon>
        <taxon>Craniata</taxon>
        <taxon>Vertebrata</taxon>
        <taxon>Euteleostomi</taxon>
        <taxon>Mammalia</taxon>
        <taxon>Eutheria</taxon>
        <taxon>Laurasiatheria</taxon>
        <taxon>Chiroptera</taxon>
        <taxon>Yangochiroptera</taxon>
        <taxon>Vespertilionidae</taxon>
        <taxon>Pipistrellus</taxon>
    </lineage>
</organism>
<dbReference type="Proteomes" id="UP000558488">
    <property type="component" value="Unassembled WGS sequence"/>
</dbReference>
<evidence type="ECO:0000256" key="1">
    <source>
        <dbReference type="SAM" id="MobiDB-lite"/>
    </source>
</evidence>
<feature type="compositionally biased region" description="Polar residues" evidence="1">
    <location>
        <begin position="83"/>
        <end position="97"/>
    </location>
</feature>
<feature type="compositionally biased region" description="Gly residues" evidence="1">
    <location>
        <begin position="107"/>
        <end position="130"/>
    </location>
</feature>
<accession>A0A7J7QVF0</accession>
<proteinExistence type="predicted"/>